<dbReference type="HAMAP" id="MF_02095">
    <property type="entry name" value="CysQ"/>
    <property type="match status" value="1"/>
</dbReference>
<dbReference type="PRINTS" id="PR00377">
    <property type="entry name" value="IMPHPHTASES"/>
</dbReference>
<feature type="binding site" evidence="6">
    <location>
        <position position="90"/>
    </location>
    <ligand>
        <name>Mg(2+)</name>
        <dbReference type="ChEBI" id="CHEBI:18420"/>
        <label>1</label>
    </ligand>
</feature>
<gene>
    <name evidence="6 8" type="primary">cysQ</name>
    <name evidence="8" type="ORF">E1H14_00140</name>
</gene>
<comment type="cofactor">
    <cofactor evidence="6 7">
        <name>Mg(2+)</name>
        <dbReference type="ChEBI" id="CHEBI:18420"/>
    </cofactor>
</comment>
<comment type="function">
    <text evidence="6">Converts adenosine-3',5'-bisphosphate (PAP) to AMP.</text>
</comment>
<dbReference type="PANTHER" id="PTHR43028:SF5">
    <property type="entry name" value="3'(2'),5'-BISPHOSPHATE NUCLEOTIDASE 1"/>
    <property type="match status" value="1"/>
</dbReference>
<evidence type="ECO:0000256" key="3">
    <source>
        <dbReference type="ARBA" id="ARBA00022519"/>
    </source>
</evidence>
<dbReference type="EC" id="3.1.3.7" evidence="6"/>
<evidence type="ECO:0000256" key="7">
    <source>
        <dbReference type="PIRSR" id="PIRSR600760-2"/>
    </source>
</evidence>
<feature type="binding site" evidence="6">
    <location>
        <begin position="92"/>
        <end position="95"/>
    </location>
    <ligand>
        <name>substrate</name>
    </ligand>
</feature>
<dbReference type="InterPro" id="IPR020550">
    <property type="entry name" value="Inositol_monophosphatase_CS"/>
</dbReference>
<feature type="binding site" evidence="6 7">
    <location>
        <position position="90"/>
    </location>
    <ligand>
        <name>Mg(2+)</name>
        <dbReference type="ChEBI" id="CHEBI:18420"/>
        <label>2</label>
    </ligand>
</feature>
<protein>
    <recommendedName>
        <fullName evidence="6">3'(2'),5'-bisphosphate nucleotidase CysQ</fullName>
        <ecNumber evidence="6">3.1.3.7</ecNumber>
    </recommendedName>
    <alternativeName>
        <fullName evidence="6">3'(2'),5-bisphosphonucleoside 3'(2')-phosphohydrolase</fullName>
    </alternativeName>
    <alternativeName>
        <fullName evidence="6">3'-phosphoadenosine 5'-phosphate phosphatase</fullName>
        <shortName evidence="6">PAP phosphatase</shortName>
    </alternativeName>
</protein>
<dbReference type="GO" id="GO:0050427">
    <property type="term" value="P:3'-phosphoadenosine 5'-phosphosulfate metabolic process"/>
    <property type="evidence" value="ECO:0007669"/>
    <property type="project" value="TreeGrafter"/>
</dbReference>
<dbReference type="OrthoDB" id="9785695at2"/>
<dbReference type="GO" id="GO:0046854">
    <property type="term" value="P:phosphatidylinositol phosphate biosynthetic process"/>
    <property type="evidence" value="ECO:0007669"/>
    <property type="project" value="InterPro"/>
</dbReference>
<comment type="caution">
    <text evidence="8">The sequence shown here is derived from an EMBL/GenBank/DDBJ whole genome shotgun (WGS) entry which is preliminary data.</text>
</comment>
<feature type="binding site" evidence="6">
    <location>
        <position position="70"/>
    </location>
    <ligand>
        <name>Mg(2+)</name>
        <dbReference type="ChEBI" id="CHEBI:18420"/>
        <label>1</label>
    </ligand>
</feature>
<dbReference type="CDD" id="cd01638">
    <property type="entry name" value="CysQ"/>
    <property type="match status" value="1"/>
</dbReference>
<keyword evidence="6 7" id="KW-0479">Metal-binding</keyword>
<keyword evidence="4 6" id="KW-0378">Hydrolase</keyword>
<dbReference type="SUPFAM" id="SSF56655">
    <property type="entry name" value="Carbohydrate phosphatase"/>
    <property type="match status" value="1"/>
</dbReference>
<comment type="similarity">
    <text evidence="1 6">Belongs to the inositol monophosphatase superfamily. CysQ family.</text>
</comment>
<feature type="binding site" evidence="7">
    <location>
        <position position="218"/>
    </location>
    <ligand>
        <name>Mg(2+)</name>
        <dbReference type="ChEBI" id="CHEBI:18420"/>
        <label>1</label>
        <note>catalytic</note>
    </ligand>
</feature>
<dbReference type="Gene3D" id="3.30.540.10">
    <property type="entry name" value="Fructose-1,6-Bisphosphatase, subunit A, domain 1"/>
    <property type="match status" value="1"/>
</dbReference>
<evidence type="ECO:0000313" key="8">
    <source>
        <dbReference type="EMBL" id="KAA0876191.1"/>
    </source>
</evidence>
<dbReference type="PROSITE" id="PS00630">
    <property type="entry name" value="IMP_2"/>
    <property type="match status" value="1"/>
</dbReference>
<dbReference type="GO" id="GO:0008441">
    <property type="term" value="F:3'(2'),5'-bisphosphate nucleotidase activity"/>
    <property type="evidence" value="ECO:0007669"/>
    <property type="project" value="UniProtKB-UniRule"/>
</dbReference>
<name>A0A5A9W9T6_9GAMM</name>
<dbReference type="InterPro" id="IPR000760">
    <property type="entry name" value="Inositol_monophosphatase-like"/>
</dbReference>
<dbReference type="InterPro" id="IPR050725">
    <property type="entry name" value="CysQ/Inositol_MonoPase"/>
</dbReference>
<feature type="binding site" evidence="6">
    <location>
        <position position="92"/>
    </location>
    <ligand>
        <name>Mg(2+)</name>
        <dbReference type="ChEBI" id="CHEBI:18420"/>
        <label>1</label>
    </ligand>
</feature>
<dbReference type="Gene3D" id="3.40.190.80">
    <property type="match status" value="1"/>
</dbReference>
<evidence type="ECO:0000313" key="9">
    <source>
        <dbReference type="Proteomes" id="UP000325302"/>
    </source>
</evidence>
<keyword evidence="5 6" id="KW-0472">Membrane</keyword>
<dbReference type="GO" id="GO:0005886">
    <property type="term" value="C:plasma membrane"/>
    <property type="evidence" value="ECO:0007669"/>
    <property type="project" value="UniProtKB-SubCell"/>
</dbReference>
<proteinExistence type="inferred from homology"/>
<evidence type="ECO:0000256" key="2">
    <source>
        <dbReference type="ARBA" id="ARBA00022475"/>
    </source>
</evidence>
<evidence type="ECO:0000256" key="1">
    <source>
        <dbReference type="ARBA" id="ARBA00005289"/>
    </source>
</evidence>
<dbReference type="RefSeq" id="WP_149389445.1">
    <property type="nucleotide sequence ID" value="NZ_SMRS01000001.1"/>
</dbReference>
<keyword evidence="2 6" id="KW-1003">Cell membrane</keyword>
<dbReference type="EMBL" id="SMRS01000001">
    <property type="protein sequence ID" value="KAA0876191.1"/>
    <property type="molecule type" value="Genomic_DNA"/>
</dbReference>
<dbReference type="NCBIfam" id="TIGR01331">
    <property type="entry name" value="bisphos_cysQ"/>
    <property type="match status" value="1"/>
</dbReference>
<evidence type="ECO:0000256" key="4">
    <source>
        <dbReference type="ARBA" id="ARBA00022801"/>
    </source>
</evidence>
<dbReference type="Proteomes" id="UP000325302">
    <property type="component" value="Unassembled WGS sequence"/>
</dbReference>
<comment type="subcellular location">
    <subcellularLocation>
        <location evidence="6">Cell inner membrane</location>
        <topology evidence="6">Peripheral membrane protein</topology>
        <orientation evidence="6">Cytoplasmic side</orientation>
    </subcellularLocation>
</comment>
<organism evidence="8 9">
    <name type="scientific">Nitrincola tapanii</name>
    <dbReference type="NCBI Taxonomy" id="1708751"/>
    <lineage>
        <taxon>Bacteria</taxon>
        <taxon>Pseudomonadati</taxon>
        <taxon>Pseudomonadota</taxon>
        <taxon>Gammaproteobacteria</taxon>
        <taxon>Oceanospirillales</taxon>
        <taxon>Oceanospirillaceae</taxon>
        <taxon>Nitrincola</taxon>
    </lineage>
</organism>
<feature type="binding site" evidence="6 7">
    <location>
        <position position="93"/>
    </location>
    <ligand>
        <name>Mg(2+)</name>
        <dbReference type="ChEBI" id="CHEBI:18420"/>
        <label>2</label>
    </ligand>
</feature>
<dbReference type="Pfam" id="PF00459">
    <property type="entry name" value="Inositol_P"/>
    <property type="match status" value="1"/>
</dbReference>
<keyword evidence="3 6" id="KW-0997">Cell inner membrane</keyword>
<evidence type="ECO:0000256" key="6">
    <source>
        <dbReference type="HAMAP-Rule" id="MF_02095"/>
    </source>
</evidence>
<feature type="binding site" evidence="6">
    <location>
        <position position="218"/>
    </location>
    <ligand>
        <name>substrate</name>
    </ligand>
</feature>
<feature type="binding site" evidence="7">
    <location>
        <position position="70"/>
    </location>
    <ligand>
        <name>Mg(2+)</name>
        <dbReference type="ChEBI" id="CHEBI:18420"/>
        <label>1</label>
        <note>catalytic</note>
    </ligand>
</feature>
<feature type="binding site" evidence="6">
    <location>
        <position position="218"/>
    </location>
    <ligand>
        <name>Mg(2+)</name>
        <dbReference type="ChEBI" id="CHEBI:18420"/>
        <label>2</label>
    </ligand>
</feature>
<comment type="catalytic activity">
    <reaction evidence="6">
        <text>adenosine 3',5'-bisphosphate + H2O = AMP + phosphate</text>
        <dbReference type="Rhea" id="RHEA:10040"/>
        <dbReference type="ChEBI" id="CHEBI:15377"/>
        <dbReference type="ChEBI" id="CHEBI:43474"/>
        <dbReference type="ChEBI" id="CHEBI:58343"/>
        <dbReference type="ChEBI" id="CHEBI:456215"/>
        <dbReference type="EC" id="3.1.3.7"/>
    </reaction>
</comment>
<reference evidence="8 9" key="1">
    <citation type="submission" date="2019-03" db="EMBL/GenBank/DDBJ databases">
        <title>Nitrincola sp. nov. isolated from an Indian soda lake.</title>
        <authorList>
            <person name="Joshi A."/>
            <person name="Thite S.V."/>
            <person name="Joseph N."/>
            <person name="Dhotre D."/>
            <person name="Moorthy M."/>
            <person name="Shouche Y.S."/>
        </authorList>
    </citation>
    <scope>NUCLEOTIDE SEQUENCE [LARGE SCALE GENOMIC DNA]</scope>
    <source>
        <strain evidence="8 9">MEB193</strain>
    </source>
</reference>
<sequence length="274" mass="30906">MIKITDQDLQALKALVREAGQIIMQVYASDDWATAEKADASPVTRADLLANQHLRQGLQQLFPDIPYMSEEERLPAWHERQHWSQYWLVDPLDGTREFLQRNGEFTVNLALIYQQRSRLGFVYAPAQDLFYWGNAEGAWLEHQGQIVSLHCRAPGSELLLLTSRRHSQHESEALAKMLVQHPEYQLRTEVLGSSLKICQIAAGQADLYLRLAPTSEWDTAAAQPILEAAGGRLLALPSAQPHAYNQQESPENPSFIALGLLDWEQDLLKALTST</sequence>
<keyword evidence="9" id="KW-1185">Reference proteome</keyword>
<feature type="binding site" evidence="7">
    <location>
        <position position="92"/>
    </location>
    <ligand>
        <name>Mg(2+)</name>
        <dbReference type="ChEBI" id="CHEBI:18420"/>
        <label>1</label>
        <note>catalytic</note>
    </ligand>
</feature>
<keyword evidence="6 7" id="KW-0460">Magnesium</keyword>
<dbReference type="GO" id="GO:0000103">
    <property type="term" value="P:sulfate assimilation"/>
    <property type="evidence" value="ECO:0007669"/>
    <property type="project" value="TreeGrafter"/>
</dbReference>
<feature type="binding site" evidence="6">
    <location>
        <position position="70"/>
    </location>
    <ligand>
        <name>substrate</name>
    </ligand>
</feature>
<evidence type="ECO:0000256" key="5">
    <source>
        <dbReference type="ARBA" id="ARBA00023136"/>
    </source>
</evidence>
<accession>A0A5A9W9T6</accession>
<dbReference type="GO" id="GO:0000287">
    <property type="term" value="F:magnesium ion binding"/>
    <property type="evidence" value="ECO:0007669"/>
    <property type="project" value="UniProtKB-UniRule"/>
</dbReference>
<dbReference type="InterPro" id="IPR006240">
    <property type="entry name" value="CysQ"/>
</dbReference>
<dbReference type="PANTHER" id="PTHR43028">
    <property type="entry name" value="3'(2'),5'-BISPHOSPHATE NUCLEOTIDASE 1"/>
    <property type="match status" value="1"/>
</dbReference>
<dbReference type="AlphaFoldDB" id="A0A5A9W9T6"/>